<accession>A0AA38MLX9</accession>
<evidence type="ECO:0000256" key="1">
    <source>
        <dbReference type="SAM" id="Phobius"/>
    </source>
</evidence>
<keyword evidence="3" id="KW-1185">Reference proteome</keyword>
<feature type="transmembrane region" description="Helical" evidence="1">
    <location>
        <begin position="28"/>
        <end position="47"/>
    </location>
</feature>
<dbReference type="EMBL" id="JALNTZ010000002">
    <property type="protein sequence ID" value="KAJ3660533.1"/>
    <property type="molecule type" value="Genomic_DNA"/>
</dbReference>
<keyword evidence="1" id="KW-0812">Transmembrane</keyword>
<dbReference type="Proteomes" id="UP001168821">
    <property type="component" value="Unassembled WGS sequence"/>
</dbReference>
<name>A0AA38MLX9_9CUCU</name>
<organism evidence="2 3">
    <name type="scientific">Zophobas morio</name>
    <dbReference type="NCBI Taxonomy" id="2755281"/>
    <lineage>
        <taxon>Eukaryota</taxon>
        <taxon>Metazoa</taxon>
        <taxon>Ecdysozoa</taxon>
        <taxon>Arthropoda</taxon>
        <taxon>Hexapoda</taxon>
        <taxon>Insecta</taxon>
        <taxon>Pterygota</taxon>
        <taxon>Neoptera</taxon>
        <taxon>Endopterygota</taxon>
        <taxon>Coleoptera</taxon>
        <taxon>Polyphaga</taxon>
        <taxon>Cucujiformia</taxon>
        <taxon>Tenebrionidae</taxon>
        <taxon>Zophobas</taxon>
    </lineage>
</organism>
<protein>
    <submittedName>
        <fullName evidence="2">Uncharacterized protein</fullName>
    </submittedName>
</protein>
<proteinExistence type="predicted"/>
<keyword evidence="1" id="KW-1133">Transmembrane helix</keyword>
<dbReference type="AlphaFoldDB" id="A0AA38MLX9"/>
<gene>
    <name evidence="2" type="ORF">Zmor_004976</name>
</gene>
<keyword evidence="1" id="KW-0472">Membrane</keyword>
<reference evidence="2" key="1">
    <citation type="journal article" date="2023" name="G3 (Bethesda)">
        <title>Whole genome assemblies of Zophobas morio and Tenebrio molitor.</title>
        <authorList>
            <person name="Kaur S."/>
            <person name="Stinson S.A."/>
            <person name="diCenzo G.C."/>
        </authorList>
    </citation>
    <scope>NUCLEOTIDE SEQUENCE</scope>
    <source>
        <strain evidence="2">QUZm001</strain>
    </source>
</reference>
<comment type="caution">
    <text evidence="2">The sequence shown here is derived from an EMBL/GenBank/DDBJ whole genome shotgun (WGS) entry which is preliminary data.</text>
</comment>
<evidence type="ECO:0000313" key="3">
    <source>
        <dbReference type="Proteomes" id="UP001168821"/>
    </source>
</evidence>
<sequence length="140" mass="16236">MYSIESLAFSVMNDYKILCKNWLYERRLFLLVLQIVIIGIYTVGLKIKNTTKRSKKKTKSVTDSPICKPVGVDNIFWLNKIIENIWTSDRRNIESWITTNLAPHIPSSVQLVDFQLGNKHRKCKCHSRTKNFDGGFNNSV</sequence>
<evidence type="ECO:0000313" key="2">
    <source>
        <dbReference type="EMBL" id="KAJ3660533.1"/>
    </source>
</evidence>